<evidence type="ECO:0000313" key="3">
    <source>
        <dbReference type="Proteomes" id="UP001596074"/>
    </source>
</evidence>
<dbReference type="EMBL" id="JBHSON010000007">
    <property type="protein sequence ID" value="MFC5745388.1"/>
    <property type="molecule type" value="Genomic_DNA"/>
</dbReference>
<reference evidence="3" key="1">
    <citation type="journal article" date="2019" name="Int. J. Syst. Evol. Microbiol.">
        <title>The Global Catalogue of Microorganisms (GCM) 10K type strain sequencing project: providing services to taxonomists for standard genome sequencing and annotation.</title>
        <authorList>
            <consortium name="The Broad Institute Genomics Platform"/>
            <consortium name="The Broad Institute Genome Sequencing Center for Infectious Disease"/>
            <person name="Wu L."/>
            <person name="Ma J."/>
        </authorList>
    </citation>
    <scope>NUCLEOTIDE SEQUENCE [LARGE SCALE GENOMIC DNA]</scope>
    <source>
        <strain evidence="3">KCTC 42087</strain>
    </source>
</reference>
<comment type="caution">
    <text evidence="2">The sequence shown here is derived from an EMBL/GenBank/DDBJ whole genome shotgun (WGS) entry which is preliminary data.</text>
</comment>
<evidence type="ECO:0008006" key="4">
    <source>
        <dbReference type="Google" id="ProtNLM"/>
    </source>
</evidence>
<feature type="transmembrane region" description="Helical" evidence="1">
    <location>
        <begin position="12"/>
        <end position="32"/>
    </location>
</feature>
<dbReference type="Proteomes" id="UP001596074">
    <property type="component" value="Unassembled WGS sequence"/>
</dbReference>
<name>A0ABW0ZVG4_9ACTN</name>
<evidence type="ECO:0000313" key="2">
    <source>
        <dbReference type="EMBL" id="MFC5745388.1"/>
    </source>
</evidence>
<keyword evidence="1" id="KW-0472">Membrane</keyword>
<dbReference type="RefSeq" id="WP_378281011.1">
    <property type="nucleotide sequence ID" value="NZ_JBHSON010000007.1"/>
</dbReference>
<keyword evidence="1" id="KW-0812">Transmembrane</keyword>
<feature type="transmembrane region" description="Helical" evidence="1">
    <location>
        <begin position="44"/>
        <end position="62"/>
    </location>
</feature>
<feature type="transmembrane region" description="Helical" evidence="1">
    <location>
        <begin position="132"/>
        <end position="151"/>
    </location>
</feature>
<proteinExistence type="predicted"/>
<protein>
    <recommendedName>
        <fullName evidence="4">MFS transporter</fullName>
    </recommendedName>
</protein>
<feature type="transmembrane region" description="Helical" evidence="1">
    <location>
        <begin position="104"/>
        <end position="125"/>
    </location>
</feature>
<feature type="transmembrane region" description="Helical" evidence="1">
    <location>
        <begin position="69"/>
        <end position="92"/>
    </location>
</feature>
<organism evidence="2 3">
    <name type="scientific">Actinomadura rugatobispora</name>
    <dbReference type="NCBI Taxonomy" id="1994"/>
    <lineage>
        <taxon>Bacteria</taxon>
        <taxon>Bacillati</taxon>
        <taxon>Actinomycetota</taxon>
        <taxon>Actinomycetes</taxon>
        <taxon>Streptosporangiales</taxon>
        <taxon>Thermomonosporaceae</taxon>
        <taxon>Actinomadura</taxon>
    </lineage>
</organism>
<gene>
    <name evidence="2" type="ORF">ACFPZN_07215</name>
</gene>
<sequence>MAGPGVVKTLRYVRGGFLTAASTALALAGHALGGGLSPARLPPLWAVLLTGVLVGGLSVGAAGRTLSFWKILIVLGWAQLAFHLVFTVAASGPSHHMAAAPAPAAGSGPAMTAAHALAAVTAAGLMAGAERALWWLLGAVFAIVALGWPLLRPGPVDRPPWRPARTRAVTPRPGTVLARAVRRRGPPTARPHAVT</sequence>
<keyword evidence="3" id="KW-1185">Reference proteome</keyword>
<evidence type="ECO:0000256" key="1">
    <source>
        <dbReference type="SAM" id="Phobius"/>
    </source>
</evidence>
<accession>A0ABW0ZVG4</accession>
<keyword evidence="1" id="KW-1133">Transmembrane helix</keyword>